<proteinExistence type="predicted"/>
<name>A0A8B8FFG4_9HEMI</name>
<evidence type="ECO:0000313" key="1">
    <source>
        <dbReference type="Proteomes" id="UP000694846"/>
    </source>
</evidence>
<dbReference type="PANTHER" id="PTHR45913">
    <property type="entry name" value="EPM2A-INTERACTING PROTEIN 1"/>
    <property type="match status" value="1"/>
</dbReference>
<dbReference type="AlphaFoldDB" id="A0A8B8FFG4"/>
<accession>A0A8B8FFG4</accession>
<keyword evidence="1" id="KW-1185">Reference proteome</keyword>
<dbReference type="Proteomes" id="UP000694846">
    <property type="component" value="Unplaced"/>
</dbReference>
<sequence>MIGAHQGFVQRLRNDPKCNSDLLSYHCIIHQSILCCKLDLCSEKIMKTVMSIVNFIRAKSSLQHRLFKTLLQESDTQFDNLLLHNNVRWLSKGNVLQRFFNLLNEIELFLIQSTYLSVKDYHEFISDNSNIATIAFLTDIFQHINSFNLKLQGNQKLICHLVSEVNCFCRKIDFFLQDVGNERLHFPYLKKVVDENHEIDITNFTKFLESLKTESERRFADFRKIKNVVQLLNSSFTLQPDGE</sequence>
<protein>
    <submittedName>
        <fullName evidence="2">General transcription factor II-I repeat domain-containing protein 2-like</fullName>
    </submittedName>
</protein>
<organism evidence="1 2">
    <name type="scientific">Sipha flava</name>
    <name type="common">yellow sugarcane aphid</name>
    <dbReference type="NCBI Taxonomy" id="143950"/>
    <lineage>
        <taxon>Eukaryota</taxon>
        <taxon>Metazoa</taxon>
        <taxon>Ecdysozoa</taxon>
        <taxon>Arthropoda</taxon>
        <taxon>Hexapoda</taxon>
        <taxon>Insecta</taxon>
        <taxon>Pterygota</taxon>
        <taxon>Neoptera</taxon>
        <taxon>Paraneoptera</taxon>
        <taxon>Hemiptera</taxon>
        <taxon>Sternorrhyncha</taxon>
        <taxon>Aphidomorpha</taxon>
        <taxon>Aphidoidea</taxon>
        <taxon>Aphididae</taxon>
        <taxon>Sipha</taxon>
    </lineage>
</organism>
<evidence type="ECO:0000313" key="2">
    <source>
        <dbReference type="RefSeq" id="XP_025409222.1"/>
    </source>
</evidence>
<dbReference type="OrthoDB" id="6627091at2759"/>
<dbReference type="GeneID" id="112682746"/>
<dbReference type="PANTHER" id="PTHR45913:SF21">
    <property type="entry name" value="DUF4371 DOMAIN-CONTAINING PROTEIN"/>
    <property type="match status" value="1"/>
</dbReference>
<reference evidence="2" key="1">
    <citation type="submission" date="2025-08" db="UniProtKB">
        <authorList>
            <consortium name="RefSeq"/>
        </authorList>
    </citation>
    <scope>IDENTIFICATION</scope>
    <source>
        <tissue evidence="2">Whole body</tissue>
    </source>
</reference>
<gene>
    <name evidence="2" type="primary">LOC112682746</name>
</gene>
<dbReference type="RefSeq" id="XP_025409222.1">
    <property type="nucleotide sequence ID" value="XM_025553437.1"/>
</dbReference>